<dbReference type="GO" id="GO:0004714">
    <property type="term" value="F:transmembrane receptor protein tyrosine kinase activity"/>
    <property type="evidence" value="ECO:0007669"/>
    <property type="project" value="UniProtKB-EC"/>
</dbReference>
<evidence type="ECO:0000256" key="15">
    <source>
        <dbReference type="ARBA" id="ARBA00023170"/>
    </source>
</evidence>
<evidence type="ECO:0000256" key="19">
    <source>
        <dbReference type="SAM" id="Phobius"/>
    </source>
</evidence>
<dbReference type="InterPro" id="IPR052615">
    <property type="entry name" value="FGFRL"/>
</dbReference>
<evidence type="ECO:0000256" key="2">
    <source>
        <dbReference type="ARBA" id="ARBA00011902"/>
    </source>
</evidence>
<dbReference type="InterPro" id="IPR003599">
    <property type="entry name" value="Ig_sub"/>
</dbReference>
<keyword evidence="4" id="KW-0808">Transferase</keyword>
<dbReference type="SMART" id="SM00408">
    <property type="entry name" value="IGc2"/>
    <property type="match status" value="3"/>
</dbReference>
<keyword evidence="7" id="KW-0677">Repeat</keyword>
<keyword evidence="13" id="KW-0829">Tyrosine-protein kinase</keyword>
<dbReference type="PROSITE" id="PS50835">
    <property type="entry name" value="IG_LIKE"/>
    <property type="match status" value="3"/>
</dbReference>
<feature type="region of interest" description="Disordered" evidence="18">
    <location>
        <begin position="477"/>
        <end position="498"/>
    </location>
</feature>
<keyword evidence="17" id="KW-0393">Immunoglobulin domain</keyword>
<evidence type="ECO:0000256" key="18">
    <source>
        <dbReference type="SAM" id="MobiDB-lite"/>
    </source>
</evidence>
<keyword evidence="8" id="KW-0547">Nucleotide-binding</keyword>
<evidence type="ECO:0000256" key="17">
    <source>
        <dbReference type="ARBA" id="ARBA00023319"/>
    </source>
</evidence>
<dbReference type="Pfam" id="PF13927">
    <property type="entry name" value="Ig_3"/>
    <property type="match status" value="2"/>
</dbReference>
<evidence type="ECO:0000256" key="9">
    <source>
        <dbReference type="ARBA" id="ARBA00022777"/>
    </source>
</evidence>
<dbReference type="PANTHER" id="PTHR19890">
    <property type="entry name" value="FIBROBLAST GROWTH FACTOR RECEPTOR"/>
    <property type="match status" value="1"/>
</dbReference>
<keyword evidence="9" id="KW-0418">Kinase</keyword>
<evidence type="ECO:0000256" key="7">
    <source>
        <dbReference type="ARBA" id="ARBA00022737"/>
    </source>
</evidence>
<keyword evidence="12 19" id="KW-0472">Membrane</keyword>
<dbReference type="GO" id="GO:0016020">
    <property type="term" value="C:membrane"/>
    <property type="evidence" value="ECO:0007669"/>
    <property type="project" value="UniProtKB-SubCell"/>
</dbReference>
<dbReference type="Pfam" id="PF07679">
    <property type="entry name" value="I-set"/>
    <property type="match status" value="1"/>
</dbReference>
<protein>
    <recommendedName>
        <fullName evidence="2">receptor protein-tyrosine kinase</fullName>
        <ecNumber evidence="2">2.7.10.1</ecNumber>
    </recommendedName>
</protein>
<evidence type="ECO:0000256" key="11">
    <source>
        <dbReference type="ARBA" id="ARBA00022989"/>
    </source>
</evidence>
<dbReference type="Proteomes" id="UP000675881">
    <property type="component" value="Chromosome 9"/>
</dbReference>
<name>A0A7R8D6J7_LEPSM</name>
<dbReference type="SUPFAM" id="SSF48726">
    <property type="entry name" value="Immunoglobulin"/>
    <property type="match status" value="3"/>
</dbReference>
<keyword evidence="11 19" id="KW-1133">Transmembrane helix</keyword>
<feature type="domain" description="Ig-like" evidence="20">
    <location>
        <begin position="138"/>
        <end position="225"/>
    </location>
</feature>
<gene>
    <name evidence="21" type="ORF">LSAA_14771</name>
</gene>
<dbReference type="InterPro" id="IPR036179">
    <property type="entry name" value="Ig-like_dom_sf"/>
</dbReference>
<feature type="transmembrane region" description="Helical" evidence="19">
    <location>
        <begin position="372"/>
        <end position="394"/>
    </location>
</feature>
<evidence type="ECO:0000256" key="16">
    <source>
        <dbReference type="ARBA" id="ARBA00023180"/>
    </source>
</evidence>
<dbReference type="InterPro" id="IPR007110">
    <property type="entry name" value="Ig-like_dom"/>
</dbReference>
<dbReference type="Gene3D" id="2.60.40.10">
    <property type="entry name" value="Immunoglobulins"/>
    <property type="match status" value="3"/>
</dbReference>
<evidence type="ECO:0000256" key="8">
    <source>
        <dbReference type="ARBA" id="ARBA00022741"/>
    </source>
</evidence>
<keyword evidence="6" id="KW-0732">Signal</keyword>
<evidence type="ECO:0000256" key="12">
    <source>
        <dbReference type="ARBA" id="ARBA00023136"/>
    </source>
</evidence>
<evidence type="ECO:0000256" key="14">
    <source>
        <dbReference type="ARBA" id="ARBA00023157"/>
    </source>
</evidence>
<keyword evidence="5 19" id="KW-0812">Transmembrane</keyword>
<keyword evidence="22" id="KW-1185">Reference proteome</keyword>
<feature type="domain" description="Ig-like" evidence="20">
    <location>
        <begin position="238"/>
        <end position="350"/>
    </location>
</feature>
<dbReference type="SMART" id="SM00409">
    <property type="entry name" value="IG"/>
    <property type="match status" value="3"/>
</dbReference>
<dbReference type="InterPro" id="IPR013783">
    <property type="entry name" value="Ig-like_fold"/>
</dbReference>
<dbReference type="FunFam" id="2.60.40.10:FF:000020">
    <property type="entry name" value="Fibroblast growth factor receptor"/>
    <property type="match status" value="1"/>
</dbReference>
<evidence type="ECO:0000256" key="1">
    <source>
        <dbReference type="ARBA" id="ARBA00004167"/>
    </source>
</evidence>
<sequence>MLSSYYYYLIIYKFSIINMKSIPSILINICLISSQLSYIGAEIRGPPRAEKSVKQVIGHIGEMLKIPCPISGFPEPMIEWSKNGETIDDYSWDRYRVFKKYLKIRKPIAEEDTAVFICKGINGFGSESVRIEVLIVDPKKYPSPDDSSKINVAPPRFTLETKKNCRSSYPPVPRITWFKNGRPLDDFGEGLLGRGRQSLKYKLSPSHAGNYTCKATNLIGETEISFKLDVNAPKDVLPYAHSELTGDGPSNTTVKEGSSASMTCRVKSESTPHIQWLKKLEPLKGGQIWNNFNDDTVEVGTERYQILKSEKNVHLGNGEFLSELLVSRARPSDSGMYICFVTNSGFRPLTYKSAFLEVVPDYSGLPEESLPILISVVTLSLLVFILLIVIMICVMRYRRAGKGGSSSSSSDECSVSDHESHRPFIHPHLPYHHSRVSCSQTLNKLEAGRLQIQHGSLPPLNSGNAWSLYPPNYHQKYSHGSSSHDTTLSSSTHYENPSSKLLLDSHESVNQYEVPFSHLMKGPPPPHPLPLPPPPPLISGSNRSLNNQNVNHNANNLGIVVGNGRRNIPYTRYLNNDP</sequence>
<dbReference type="EMBL" id="HG994588">
    <property type="protein sequence ID" value="CAF3044410.1"/>
    <property type="molecule type" value="Genomic_DNA"/>
</dbReference>
<proteinExistence type="predicted"/>
<dbReference type="InterPro" id="IPR003598">
    <property type="entry name" value="Ig_sub2"/>
</dbReference>
<evidence type="ECO:0000256" key="3">
    <source>
        <dbReference type="ARBA" id="ARBA00022553"/>
    </source>
</evidence>
<accession>A0A7R8D6J7</accession>
<dbReference type="PANTHER" id="PTHR19890:SF10">
    <property type="entry name" value="FIBROBLAST GROWTH FACTOR RECEPTOR-LIKE 1"/>
    <property type="match status" value="1"/>
</dbReference>
<evidence type="ECO:0000256" key="6">
    <source>
        <dbReference type="ARBA" id="ARBA00022729"/>
    </source>
</evidence>
<organism evidence="21 22">
    <name type="scientific">Lepeophtheirus salmonis</name>
    <name type="common">Salmon louse</name>
    <name type="synonym">Caligus salmonis</name>
    <dbReference type="NCBI Taxonomy" id="72036"/>
    <lineage>
        <taxon>Eukaryota</taxon>
        <taxon>Metazoa</taxon>
        <taxon>Ecdysozoa</taxon>
        <taxon>Arthropoda</taxon>
        <taxon>Crustacea</taxon>
        <taxon>Multicrustacea</taxon>
        <taxon>Hexanauplia</taxon>
        <taxon>Copepoda</taxon>
        <taxon>Siphonostomatoida</taxon>
        <taxon>Caligidae</taxon>
        <taxon>Lepeophtheirus</taxon>
    </lineage>
</organism>
<feature type="domain" description="Ig-like" evidence="20">
    <location>
        <begin position="47"/>
        <end position="132"/>
    </location>
</feature>
<dbReference type="InterPro" id="IPR013098">
    <property type="entry name" value="Ig_I-set"/>
</dbReference>
<dbReference type="OrthoDB" id="6350812at2759"/>
<evidence type="ECO:0000256" key="13">
    <source>
        <dbReference type="ARBA" id="ARBA00023137"/>
    </source>
</evidence>
<keyword evidence="14" id="KW-1015">Disulfide bond</keyword>
<evidence type="ECO:0000256" key="5">
    <source>
        <dbReference type="ARBA" id="ARBA00022692"/>
    </source>
</evidence>
<evidence type="ECO:0000313" key="22">
    <source>
        <dbReference type="Proteomes" id="UP000675881"/>
    </source>
</evidence>
<keyword evidence="10" id="KW-0067">ATP-binding</keyword>
<evidence type="ECO:0000313" key="21">
    <source>
        <dbReference type="EMBL" id="CAF3044410.1"/>
    </source>
</evidence>
<dbReference type="AlphaFoldDB" id="A0A7R8D6J7"/>
<dbReference type="EC" id="2.7.10.1" evidence="2"/>
<keyword evidence="3" id="KW-0597">Phosphoprotein</keyword>
<feature type="compositionally biased region" description="Low complexity" evidence="18">
    <location>
        <begin position="478"/>
        <end position="493"/>
    </location>
</feature>
<keyword evidence="16" id="KW-0325">Glycoprotein</keyword>
<keyword evidence="15" id="KW-0675">Receptor</keyword>
<evidence type="ECO:0000256" key="10">
    <source>
        <dbReference type="ARBA" id="ARBA00022840"/>
    </source>
</evidence>
<dbReference type="GO" id="GO:0005524">
    <property type="term" value="F:ATP binding"/>
    <property type="evidence" value="ECO:0007669"/>
    <property type="project" value="UniProtKB-KW"/>
</dbReference>
<comment type="subcellular location">
    <subcellularLocation>
        <location evidence="1">Membrane</location>
        <topology evidence="1">Single-pass membrane protein</topology>
    </subcellularLocation>
</comment>
<reference evidence="21" key="1">
    <citation type="submission" date="2021-02" db="EMBL/GenBank/DDBJ databases">
        <authorList>
            <person name="Bekaert M."/>
        </authorList>
    </citation>
    <scope>NUCLEOTIDE SEQUENCE</scope>
    <source>
        <strain evidence="21">IoA-00</strain>
    </source>
</reference>
<evidence type="ECO:0000256" key="4">
    <source>
        <dbReference type="ARBA" id="ARBA00022679"/>
    </source>
</evidence>
<evidence type="ECO:0000259" key="20">
    <source>
        <dbReference type="PROSITE" id="PS50835"/>
    </source>
</evidence>